<name>A0ABQ1YTZ5_9BACL</name>
<gene>
    <name evidence="3" type="ORF">GCM10008013_45180</name>
</gene>
<organism evidence="3 4">
    <name type="scientific">Paenibacillus segetis</name>
    <dbReference type="NCBI Taxonomy" id="1325360"/>
    <lineage>
        <taxon>Bacteria</taxon>
        <taxon>Bacillati</taxon>
        <taxon>Bacillota</taxon>
        <taxon>Bacilli</taxon>
        <taxon>Bacillales</taxon>
        <taxon>Paenibacillaceae</taxon>
        <taxon>Paenibacillus</taxon>
    </lineage>
</organism>
<accession>A0ABQ1YTZ5</accession>
<reference evidence="4" key="1">
    <citation type="journal article" date="2019" name="Int. J. Syst. Evol. Microbiol.">
        <title>The Global Catalogue of Microorganisms (GCM) 10K type strain sequencing project: providing services to taxonomists for standard genome sequencing and annotation.</title>
        <authorList>
            <consortium name="The Broad Institute Genomics Platform"/>
            <consortium name="The Broad Institute Genome Sequencing Center for Infectious Disease"/>
            <person name="Wu L."/>
            <person name="Ma J."/>
        </authorList>
    </citation>
    <scope>NUCLEOTIDE SEQUENCE [LARGE SCALE GENOMIC DNA]</scope>
    <source>
        <strain evidence="4">CGMCC 1.12769</strain>
    </source>
</reference>
<evidence type="ECO:0000256" key="2">
    <source>
        <dbReference type="SAM" id="SignalP"/>
    </source>
</evidence>
<evidence type="ECO:0000313" key="4">
    <source>
        <dbReference type="Proteomes" id="UP000659344"/>
    </source>
</evidence>
<keyword evidence="2" id="KW-0732">Signal</keyword>
<feature type="signal peptide" evidence="2">
    <location>
        <begin position="1"/>
        <end position="24"/>
    </location>
</feature>
<comment type="caution">
    <text evidence="3">The sequence shown here is derived from an EMBL/GenBank/DDBJ whole genome shotgun (WGS) entry which is preliminary data.</text>
</comment>
<dbReference type="EMBL" id="BMFT01000005">
    <property type="protein sequence ID" value="GGH37606.1"/>
    <property type="molecule type" value="Genomic_DNA"/>
</dbReference>
<protein>
    <submittedName>
        <fullName evidence="3">Uncharacterized protein</fullName>
    </submittedName>
</protein>
<feature type="region of interest" description="Disordered" evidence="1">
    <location>
        <begin position="26"/>
        <end position="65"/>
    </location>
</feature>
<dbReference type="PROSITE" id="PS51257">
    <property type="entry name" value="PROKAR_LIPOPROTEIN"/>
    <property type="match status" value="1"/>
</dbReference>
<keyword evidence="4" id="KW-1185">Reference proteome</keyword>
<sequence length="202" mass="22204">MRFMKGFVYLTAIFLLLVACSSEGASKVSSPDSLPTETNSPVGTITNNHSSDSDGNSPLPNTSLKEMNGTAGQLYGYTFEAMMQLDENLNTDMKYIAVDLNPLTQLTEADKLYILNYLEQKFSITVQDNTLEQLIEKEDLKEDLLVLEGTLLRIEKVELGEDTAVITGSKFRSGTGSVGTKIELILENDSWKVASAAMTWIS</sequence>
<evidence type="ECO:0000313" key="3">
    <source>
        <dbReference type="EMBL" id="GGH37606.1"/>
    </source>
</evidence>
<evidence type="ECO:0000256" key="1">
    <source>
        <dbReference type="SAM" id="MobiDB-lite"/>
    </source>
</evidence>
<feature type="chain" id="PRO_5046931588" evidence="2">
    <location>
        <begin position="25"/>
        <end position="202"/>
    </location>
</feature>
<dbReference type="Proteomes" id="UP000659344">
    <property type="component" value="Unassembled WGS sequence"/>
</dbReference>
<proteinExistence type="predicted"/>
<dbReference type="RefSeq" id="WP_188542156.1">
    <property type="nucleotide sequence ID" value="NZ_BMFT01000005.1"/>
</dbReference>